<evidence type="ECO:0000313" key="1">
    <source>
        <dbReference type="EMBL" id="MFG6274168.1"/>
    </source>
</evidence>
<dbReference type="AlphaFoldDB" id="A0A848C1W7"/>
<name>A0A848C1W7_9FIRM</name>
<evidence type="ECO:0000313" key="2">
    <source>
        <dbReference type="EMBL" id="NME29349.1"/>
    </source>
</evidence>
<evidence type="ECO:0000313" key="4">
    <source>
        <dbReference type="Proteomes" id="UP001605989"/>
    </source>
</evidence>
<accession>A0A848C1W7</accession>
<dbReference type="InterPro" id="IPR045441">
    <property type="entry name" value="DUF6506"/>
</dbReference>
<organism evidence="2 3">
    <name type="scientific">Megasphaera hexanoica</name>
    <dbReference type="NCBI Taxonomy" id="1675036"/>
    <lineage>
        <taxon>Bacteria</taxon>
        <taxon>Bacillati</taxon>
        <taxon>Bacillota</taxon>
        <taxon>Negativicutes</taxon>
        <taxon>Veillonellales</taxon>
        <taxon>Veillonellaceae</taxon>
        <taxon>Megasphaera</taxon>
    </lineage>
</organism>
<evidence type="ECO:0000313" key="3">
    <source>
        <dbReference type="Proteomes" id="UP000591071"/>
    </source>
</evidence>
<keyword evidence="4" id="KW-1185">Reference proteome</keyword>
<gene>
    <name evidence="1" type="ORF">ACGTZG_13335</name>
    <name evidence="2" type="ORF">HF872_12110</name>
</gene>
<dbReference type="OrthoDB" id="1551162at2"/>
<proteinExistence type="predicted"/>
<sequence>MSYQAAFMYIAPGNDPEKQKAVIPGPGLDLTVVGVKSYEEAVKEAKKLVENGVGAIELCGGFGVEGTAMIKQAVAGKASIGVVRFDIHPGMGNKSGDSFFIKK</sequence>
<dbReference type="RefSeq" id="WP_059076414.1">
    <property type="nucleotide sequence ID" value="NZ_CP011940.1"/>
</dbReference>
<dbReference type="KEGG" id="mhw:ACT01_13715"/>
<dbReference type="Pfam" id="PF20116">
    <property type="entry name" value="DUF6506"/>
    <property type="match status" value="1"/>
</dbReference>
<comment type="caution">
    <text evidence="2">The sequence shown here is derived from an EMBL/GenBank/DDBJ whole genome shotgun (WGS) entry which is preliminary data.</text>
</comment>
<reference evidence="1 4" key="2">
    <citation type="submission" date="2024-10" db="EMBL/GenBank/DDBJ databases">
        <authorList>
            <person name="Sang B.-I."/>
            <person name="Prabhaharan D."/>
        </authorList>
    </citation>
    <scope>NUCLEOTIDE SEQUENCE [LARGE SCALE GENOMIC DNA]</scope>
    <source>
        <strain evidence="1 4">MH</strain>
    </source>
</reference>
<dbReference type="EMBL" id="JBIEKR010000014">
    <property type="protein sequence ID" value="MFG6274168.1"/>
    <property type="molecule type" value="Genomic_DNA"/>
</dbReference>
<reference evidence="2 3" key="1">
    <citation type="submission" date="2020-04" db="EMBL/GenBank/DDBJ databases">
        <authorList>
            <person name="Hitch T.C.A."/>
            <person name="Wylensek D."/>
            <person name="Clavel T."/>
        </authorList>
    </citation>
    <scope>NUCLEOTIDE SEQUENCE [LARGE SCALE GENOMIC DNA]</scope>
    <source>
        <strain evidence="2 3">Oil-RF-744-FAT-WT-6-1</strain>
    </source>
</reference>
<dbReference type="EMBL" id="JABAFG010000030">
    <property type="protein sequence ID" value="NME29349.1"/>
    <property type="molecule type" value="Genomic_DNA"/>
</dbReference>
<protein>
    <submittedName>
        <fullName evidence="1">DUF6506 family protein</fullName>
    </submittedName>
</protein>
<dbReference type="Proteomes" id="UP000591071">
    <property type="component" value="Unassembled WGS sequence"/>
</dbReference>
<dbReference type="Proteomes" id="UP001605989">
    <property type="component" value="Unassembled WGS sequence"/>
</dbReference>